<dbReference type="SUPFAM" id="SSF53623">
    <property type="entry name" value="MurD-like peptide ligases, catalytic domain"/>
    <property type="match status" value="1"/>
</dbReference>
<evidence type="ECO:0000313" key="14">
    <source>
        <dbReference type="EMBL" id="OGY33124.1"/>
    </source>
</evidence>
<dbReference type="Pfam" id="PF08245">
    <property type="entry name" value="Mur_ligase_M"/>
    <property type="match status" value="1"/>
</dbReference>
<name>A0A1G1WZJ1_9BACT</name>
<dbReference type="EMBL" id="MHHR01000033">
    <property type="protein sequence ID" value="OGY33124.1"/>
    <property type="molecule type" value="Genomic_DNA"/>
</dbReference>
<dbReference type="PIRSF" id="PIRSF001563">
    <property type="entry name" value="Folylpolyglu_synth"/>
    <property type="match status" value="1"/>
</dbReference>
<dbReference type="NCBIfam" id="TIGR01499">
    <property type="entry name" value="folC"/>
    <property type="match status" value="1"/>
</dbReference>
<dbReference type="InterPro" id="IPR001645">
    <property type="entry name" value="Folylpolyglutamate_synth"/>
</dbReference>
<evidence type="ECO:0000256" key="3">
    <source>
        <dbReference type="ARBA" id="ARBA00013025"/>
    </source>
</evidence>
<dbReference type="GO" id="GO:0005524">
    <property type="term" value="F:ATP binding"/>
    <property type="evidence" value="ECO:0007669"/>
    <property type="project" value="UniProtKB-KW"/>
</dbReference>
<keyword evidence="6 11" id="KW-0547">Nucleotide-binding</keyword>
<evidence type="ECO:0000256" key="9">
    <source>
        <dbReference type="ARBA" id="ARBA00030592"/>
    </source>
</evidence>
<evidence type="ECO:0000256" key="10">
    <source>
        <dbReference type="ARBA" id="ARBA00047493"/>
    </source>
</evidence>
<evidence type="ECO:0000256" key="4">
    <source>
        <dbReference type="ARBA" id="ARBA00022598"/>
    </source>
</evidence>
<dbReference type="FunFam" id="3.40.1190.10:FF:000011">
    <property type="entry name" value="Folylpolyglutamate synthase/dihydrofolate synthase"/>
    <property type="match status" value="1"/>
</dbReference>
<dbReference type="PANTHER" id="PTHR11136">
    <property type="entry name" value="FOLYLPOLYGLUTAMATE SYNTHASE-RELATED"/>
    <property type="match status" value="1"/>
</dbReference>
<dbReference type="InterPro" id="IPR013221">
    <property type="entry name" value="Mur_ligase_cen"/>
</dbReference>
<dbReference type="PROSITE" id="PS01011">
    <property type="entry name" value="FOLYLPOLYGLU_SYNT_1"/>
    <property type="match status" value="1"/>
</dbReference>
<dbReference type="InterPro" id="IPR018109">
    <property type="entry name" value="Folylpolyglutamate_synth_CS"/>
</dbReference>
<keyword evidence="5" id="KW-0479">Metal-binding</keyword>
<keyword evidence="4 11" id="KW-0436">Ligase</keyword>
<evidence type="ECO:0000256" key="5">
    <source>
        <dbReference type="ARBA" id="ARBA00022723"/>
    </source>
</evidence>
<evidence type="ECO:0000256" key="6">
    <source>
        <dbReference type="ARBA" id="ARBA00022741"/>
    </source>
</evidence>
<evidence type="ECO:0000256" key="1">
    <source>
        <dbReference type="ARBA" id="ARBA00001946"/>
    </source>
</evidence>
<feature type="domain" description="Mur ligase central" evidence="13">
    <location>
        <begin position="53"/>
        <end position="296"/>
    </location>
</feature>
<dbReference type="AlphaFoldDB" id="A0A1G1WZJ1"/>
<dbReference type="PANTHER" id="PTHR11136:SF0">
    <property type="entry name" value="DIHYDROFOLATE SYNTHETASE-RELATED"/>
    <property type="match status" value="1"/>
</dbReference>
<keyword evidence="8" id="KW-0460">Magnesium</keyword>
<dbReference type="Gene3D" id="3.40.1190.10">
    <property type="entry name" value="Mur-like, catalytic domain"/>
    <property type="match status" value="1"/>
</dbReference>
<gene>
    <name evidence="14" type="ORF">A3D99_01545</name>
</gene>
<dbReference type="GO" id="GO:0008841">
    <property type="term" value="F:dihydrofolate synthase activity"/>
    <property type="evidence" value="ECO:0007669"/>
    <property type="project" value="TreeGrafter"/>
</dbReference>
<dbReference type="Gene3D" id="3.90.190.20">
    <property type="entry name" value="Mur ligase, C-terminal domain"/>
    <property type="match status" value="1"/>
</dbReference>
<comment type="cofactor">
    <cofactor evidence="1">
        <name>Mg(2+)</name>
        <dbReference type="ChEBI" id="CHEBI:18420"/>
    </cofactor>
</comment>
<evidence type="ECO:0000259" key="12">
    <source>
        <dbReference type="Pfam" id="PF02875"/>
    </source>
</evidence>
<dbReference type="GO" id="GO:0046872">
    <property type="term" value="F:metal ion binding"/>
    <property type="evidence" value="ECO:0007669"/>
    <property type="project" value="UniProtKB-KW"/>
</dbReference>
<comment type="similarity">
    <text evidence="2 11">Belongs to the folylpolyglutamate synthase family.</text>
</comment>
<comment type="catalytic activity">
    <reaction evidence="10">
        <text>(6S)-5,6,7,8-tetrahydrofolyl-(gamma-L-Glu)(n) + L-glutamate + ATP = (6S)-5,6,7,8-tetrahydrofolyl-(gamma-L-Glu)(n+1) + ADP + phosphate + H(+)</text>
        <dbReference type="Rhea" id="RHEA:10580"/>
        <dbReference type="Rhea" id="RHEA-COMP:14738"/>
        <dbReference type="Rhea" id="RHEA-COMP:14740"/>
        <dbReference type="ChEBI" id="CHEBI:15378"/>
        <dbReference type="ChEBI" id="CHEBI:29985"/>
        <dbReference type="ChEBI" id="CHEBI:30616"/>
        <dbReference type="ChEBI" id="CHEBI:43474"/>
        <dbReference type="ChEBI" id="CHEBI:141005"/>
        <dbReference type="ChEBI" id="CHEBI:456216"/>
        <dbReference type="EC" id="6.3.2.17"/>
    </reaction>
</comment>
<evidence type="ECO:0000256" key="8">
    <source>
        <dbReference type="ARBA" id="ARBA00022842"/>
    </source>
</evidence>
<reference evidence="14 15" key="1">
    <citation type="journal article" date="2016" name="Nat. Commun.">
        <title>Thousands of microbial genomes shed light on interconnected biogeochemical processes in an aquifer system.</title>
        <authorList>
            <person name="Anantharaman K."/>
            <person name="Brown C.T."/>
            <person name="Hug L.A."/>
            <person name="Sharon I."/>
            <person name="Castelle C.J."/>
            <person name="Probst A.J."/>
            <person name="Thomas B.C."/>
            <person name="Singh A."/>
            <person name="Wilkins M.J."/>
            <person name="Karaoz U."/>
            <person name="Brodie E.L."/>
            <person name="Williams K.H."/>
            <person name="Hubbard S.S."/>
            <person name="Banfield J.F."/>
        </authorList>
    </citation>
    <scope>NUCLEOTIDE SEQUENCE [LARGE SCALE GENOMIC DNA]</scope>
</reference>
<dbReference type="PROSITE" id="PS01012">
    <property type="entry name" value="FOLYLPOLYGLU_SYNT_2"/>
    <property type="match status" value="1"/>
</dbReference>
<dbReference type="SUPFAM" id="SSF53244">
    <property type="entry name" value="MurD-like peptide ligases, peptide-binding domain"/>
    <property type="match status" value="1"/>
</dbReference>
<evidence type="ECO:0000256" key="2">
    <source>
        <dbReference type="ARBA" id="ARBA00008276"/>
    </source>
</evidence>
<dbReference type="GO" id="GO:0005737">
    <property type="term" value="C:cytoplasm"/>
    <property type="evidence" value="ECO:0007669"/>
    <property type="project" value="TreeGrafter"/>
</dbReference>
<evidence type="ECO:0000313" key="15">
    <source>
        <dbReference type="Proteomes" id="UP000177528"/>
    </source>
</evidence>
<dbReference type="InterPro" id="IPR004101">
    <property type="entry name" value="Mur_ligase_C"/>
</dbReference>
<organism evidence="14 15">
    <name type="scientific">Candidatus Andersenbacteria bacterium RIFCSPHIGHO2_12_FULL_45_11</name>
    <dbReference type="NCBI Taxonomy" id="1797281"/>
    <lineage>
        <taxon>Bacteria</taxon>
        <taxon>Candidatus Anderseniibacteriota</taxon>
    </lineage>
</organism>
<evidence type="ECO:0000259" key="13">
    <source>
        <dbReference type="Pfam" id="PF08245"/>
    </source>
</evidence>
<evidence type="ECO:0000256" key="11">
    <source>
        <dbReference type="PIRNR" id="PIRNR001563"/>
    </source>
</evidence>
<evidence type="ECO:0000256" key="7">
    <source>
        <dbReference type="ARBA" id="ARBA00022840"/>
    </source>
</evidence>
<proteinExistence type="inferred from homology"/>
<dbReference type="Proteomes" id="UP000177528">
    <property type="component" value="Unassembled WGS sequence"/>
</dbReference>
<dbReference type="Pfam" id="PF02875">
    <property type="entry name" value="Mur_ligase_C"/>
    <property type="match status" value="1"/>
</dbReference>
<accession>A0A1G1WZJ1</accession>
<protein>
    <recommendedName>
        <fullName evidence="3">tetrahydrofolate synthase</fullName>
        <ecNumber evidence="3">6.3.2.17</ecNumber>
    </recommendedName>
    <alternativeName>
        <fullName evidence="9">Tetrahydrofolylpolyglutamate synthase</fullName>
    </alternativeName>
</protein>
<dbReference type="InterPro" id="IPR036565">
    <property type="entry name" value="Mur-like_cat_sf"/>
</dbReference>
<feature type="domain" description="Mur ligase C-terminal" evidence="12">
    <location>
        <begin position="330"/>
        <end position="446"/>
    </location>
</feature>
<dbReference type="EC" id="6.3.2.17" evidence="3"/>
<keyword evidence="7 11" id="KW-0067">ATP-binding</keyword>
<dbReference type="InterPro" id="IPR036615">
    <property type="entry name" value="Mur_ligase_C_dom_sf"/>
</dbReference>
<dbReference type="GO" id="GO:0004326">
    <property type="term" value="F:tetrahydrofolylpolyglutamate synthase activity"/>
    <property type="evidence" value="ECO:0007669"/>
    <property type="project" value="UniProtKB-EC"/>
</dbReference>
<sequence>MTNMHYNGTSKVRVELAYLYELTRFGVKPGLDVMQKMMDALGHPENTFKSIHVTGTNGKGSTCAMMGSILREAGYRTALYTSPHLYAFNERIQIDRVPIADAMLAELVGEIRLICEQQDIHPTFFEFTTALAFYYFSRSDIDIAVIEVGMGGLHDATNVITPLVSVITNVGLDHTEYFGPTKQHVAKEKAGIIKEGVPVVIGEKDPEILEIFNVEAEKKHAKAIRVGDVVNAKLISAGLHGQEVDVRLRTPSRSPLSKGEKYAISSPHMRGGEVGSVRLPLLGSHQIENMKTAIATIATLLAPHPLPKRERGTTLCKSITAGIAKTQWEGRLQVISEDPRIIVDGAHNGDGANALAAFLQNIDNRDVLVLAAKKGKDISDMLMHVIPLFNRVIVTESSFMPEPAQHIAEKIRAMGKDVVIEMSPGKAYDLGRMLLSEHSAMVVTGSLYMVADVLAHIKQSEV</sequence>
<comment type="caution">
    <text evidence="14">The sequence shown here is derived from an EMBL/GenBank/DDBJ whole genome shotgun (WGS) entry which is preliminary data.</text>
</comment>